<dbReference type="AlphaFoldDB" id="A0A1E8BEX7"/>
<gene>
    <name evidence="1" type="ORF">BWGOE11_56150</name>
</gene>
<accession>A0A1E8BEX7</accession>
<name>A0A1E8BEX7_BACMY</name>
<dbReference type="PATRIC" id="fig|86662.23.peg.5891"/>
<dbReference type="RefSeq" id="WP_171902579.1">
    <property type="nucleotide sequence ID" value="NZ_LXLM01000110.1"/>
</dbReference>
<reference evidence="1 2" key="1">
    <citation type="submission" date="2016-05" db="EMBL/GenBank/DDBJ databases">
        <title>Bacillus thuringiensis and Bacillus weihenstephanensis as novel biocontrol agents of wilt causing Verticillium species.</title>
        <authorList>
            <person name="Hollensteiner J."/>
            <person name="Wemheuer F."/>
            <person name="Harting R."/>
            <person name="Kolarzyk A."/>
            <person name="Diaz-Valerio S."/>
            <person name="Poehlein A."/>
            <person name="Brzuszkiewicz E."/>
            <person name="Nesemann K."/>
            <person name="Braus-Stromeyer S."/>
            <person name="Braus G."/>
            <person name="Daniel R."/>
            <person name="Liesegang H."/>
        </authorList>
    </citation>
    <scope>NUCLEOTIDE SEQUENCE [LARGE SCALE GENOMIC DNA]</scope>
    <source>
        <strain evidence="1 2">GOE11</strain>
    </source>
</reference>
<dbReference type="Proteomes" id="UP000175835">
    <property type="component" value="Unassembled WGS sequence"/>
</dbReference>
<evidence type="ECO:0000313" key="2">
    <source>
        <dbReference type="Proteomes" id="UP000175835"/>
    </source>
</evidence>
<sequence length="55" mass="6284">MSADLLQQLLEVDQKAREQERIHLIQNFFNLGVSVEIIAEATSVSVEDVKRMINN</sequence>
<evidence type="ECO:0000313" key="1">
    <source>
        <dbReference type="EMBL" id="OFD87663.1"/>
    </source>
</evidence>
<protein>
    <submittedName>
        <fullName evidence="1">Uncharacterized protein</fullName>
    </submittedName>
</protein>
<proteinExistence type="predicted"/>
<comment type="caution">
    <text evidence="1">The sequence shown here is derived from an EMBL/GenBank/DDBJ whole genome shotgun (WGS) entry which is preliminary data.</text>
</comment>
<dbReference type="EMBL" id="LXLX01000062">
    <property type="protein sequence ID" value="OFD87663.1"/>
    <property type="molecule type" value="Genomic_DNA"/>
</dbReference>
<organism evidence="1 2">
    <name type="scientific">Bacillus mycoides</name>
    <dbReference type="NCBI Taxonomy" id="1405"/>
    <lineage>
        <taxon>Bacteria</taxon>
        <taxon>Bacillati</taxon>
        <taxon>Bacillota</taxon>
        <taxon>Bacilli</taxon>
        <taxon>Bacillales</taxon>
        <taxon>Bacillaceae</taxon>
        <taxon>Bacillus</taxon>
        <taxon>Bacillus cereus group</taxon>
    </lineage>
</organism>